<evidence type="ECO:0000256" key="2">
    <source>
        <dbReference type="ARBA" id="ARBA00022553"/>
    </source>
</evidence>
<gene>
    <name evidence="4" type="ORF">TRUGW13939_01530</name>
</gene>
<keyword evidence="2" id="KW-0597">Phosphoprotein</keyword>
<dbReference type="AlphaFoldDB" id="A0A7H8QKP0"/>
<dbReference type="PANTHER" id="PTHR44845:SF6">
    <property type="entry name" value="BETA-ALANINE-ACTIVATING ENZYME"/>
    <property type="match status" value="1"/>
</dbReference>
<dbReference type="Pfam" id="PF00501">
    <property type="entry name" value="AMP-binding"/>
    <property type="match status" value="1"/>
</dbReference>
<dbReference type="InterPro" id="IPR000873">
    <property type="entry name" value="AMP-dep_synth/lig_dom"/>
</dbReference>
<name>A0A7H8QKP0_TALRU</name>
<dbReference type="PROSITE" id="PS00012">
    <property type="entry name" value="PHOSPHOPANTETHEINE"/>
    <property type="match status" value="1"/>
</dbReference>
<dbReference type="SUPFAM" id="SSF51735">
    <property type="entry name" value="NAD(P)-binding Rossmann-fold domains"/>
    <property type="match status" value="1"/>
</dbReference>
<dbReference type="PROSITE" id="PS50075">
    <property type="entry name" value="CARRIER"/>
    <property type="match status" value="1"/>
</dbReference>
<protein>
    <recommendedName>
        <fullName evidence="3">Carrier domain-containing protein</fullName>
    </recommendedName>
</protein>
<evidence type="ECO:0000256" key="1">
    <source>
        <dbReference type="ARBA" id="ARBA00022450"/>
    </source>
</evidence>
<dbReference type="Gene3D" id="3.40.50.720">
    <property type="entry name" value="NAD(P)-binding Rossmann-like Domain"/>
    <property type="match status" value="1"/>
</dbReference>
<dbReference type="Proteomes" id="UP000509510">
    <property type="component" value="Chromosome I"/>
</dbReference>
<dbReference type="InterPro" id="IPR006162">
    <property type="entry name" value="Ppantetheine_attach_site"/>
</dbReference>
<dbReference type="InterPro" id="IPR036291">
    <property type="entry name" value="NAD(P)-bd_dom_sf"/>
</dbReference>
<dbReference type="Gene3D" id="1.10.1200.10">
    <property type="entry name" value="ACP-like"/>
    <property type="match status" value="1"/>
</dbReference>
<dbReference type="SUPFAM" id="SSF47336">
    <property type="entry name" value="ACP-like"/>
    <property type="match status" value="1"/>
</dbReference>
<dbReference type="RefSeq" id="XP_035340623.1">
    <property type="nucleotide sequence ID" value="XM_035484730.1"/>
</dbReference>
<dbReference type="InterPro" id="IPR042099">
    <property type="entry name" value="ANL_N_sf"/>
</dbReference>
<dbReference type="InterPro" id="IPR020845">
    <property type="entry name" value="AMP-binding_CS"/>
</dbReference>
<dbReference type="Gene3D" id="3.30.300.30">
    <property type="match status" value="1"/>
</dbReference>
<dbReference type="SUPFAM" id="SSF56801">
    <property type="entry name" value="Acetyl-CoA synthetase-like"/>
    <property type="match status" value="1"/>
</dbReference>
<accession>A0A7H8QKP0</accession>
<evidence type="ECO:0000259" key="3">
    <source>
        <dbReference type="PROSITE" id="PS50075"/>
    </source>
</evidence>
<dbReference type="InterPro" id="IPR045851">
    <property type="entry name" value="AMP-bd_C_sf"/>
</dbReference>
<dbReference type="CDD" id="cd05930">
    <property type="entry name" value="A_NRPS"/>
    <property type="match status" value="1"/>
</dbReference>
<dbReference type="InterPro" id="IPR009081">
    <property type="entry name" value="PP-bd_ACP"/>
</dbReference>
<evidence type="ECO:0000313" key="5">
    <source>
        <dbReference type="Proteomes" id="UP000509510"/>
    </source>
</evidence>
<dbReference type="InterPro" id="IPR036736">
    <property type="entry name" value="ACP-like_sf"/>
</dbReference>
<sequence length="1074" mass="119053">MQARSRSTRDGFREHGISEAGCSVINYVAGVTDDIKFNTAILKYTASEDSRQPHDLVITIREDSDSTTLITFSAQEYLYHAHDVDLLIHLYVRLLLILTQQSELLLKNYKCLAPLRPYVEEKNLEEGDGWKETLTQRIARIAISYASSVALKDQFGTSLTYEEMEMRVRCILGILLRAGVKSGHYVVVTAVPSIDSVCSMLAIWRIGAIYVPLDLEHGAERLAFMIQDCQPATLICRTKAGLEHLLDTDAIQVLEMDICMSSSIETPVNESTSGRVPAVLLYTSGTTGVPKGVLLTQDNLRTHFNAIDEVYPVSQQVVLQQSSHNFDGSIFQILVALLHGGTLVLTTNRGDPTELAELMVRENVTLTLAVPSEYALWIGEGAQILRKCNSWRYAFCGGEKMVHSTLQAFASLQLDDLRLINAYGPCEASIACTLGEIDLRTVSTELIPIGLPLPSYRISIVDNLWNPVPTGWPGEICISGRAVSSGYLNRADQTSAQFRKVDDIQSYRTGDYGRILPDGTLEYRGRIQGDTQIKLRGMRLELEEISTIIIQASQGALTDCVVIAKGHTDQYLAAFVVVSATFSASDVDQYLALLIKTLPLPPYAKPAVVNAVNRIPLTKSGKIDRRELGRLPIHQTLTSNPPAALDIVEKKLKDLWEDCLPVTGLPITRKSNFFELGGNSLLLLKLRARVQRMTQTKILISDMFNSLTLREMAFMLGATTSRQQVVDWKAETAIPAHFDQVQYSQSHSELQEVILTGATGFFGTSLLRALIDNPSVTRIHCISLRPNQDGSPRQLDVQSSKICLYGGDLAHPKLGLQEDEALLLTRTVDCIIHNGADVSFLKPYTSLRAPNVLATRYLTELSLPRRIPFHYISTASVTTLSGQETFPEISVSPFAPPADTLPSHITGYTASKWASEVFLEKVSVRYGIPVYIYRPTSIICPGMLANNVVGAVFETSRRMKVVPSTGGWTGYMDLISVEQATKRVMNWVVAHKVQTHGTGVRFVHVCGETRFKVCELKKYMEQCEKQGVLYQQLKWADWLERASSYGINEGIKAYLEGFLESGEIGRLPFLDSSP</sequence>
<organism evidence="4 5">
    <name type="scientific">Talaromyces rugulosus</name>
    <name type="common">Penicillium rugulosum</name>
    <dbReference type="NCBI Taxonomy" id="121627"/>
    <lineage>
        <taxon>Eukaryota</taxon>
        <taxon>Fungi</taxon>
        <taxon>Dikarya</taxon>
        <taxon>Ascomycota</taxon>
        <taxon>Pezizomycotina</taxon>
        <taxon>Eurotiomycetes</taxon>
        <taxon>Eurotiomycetidae</taxon>
        <taxon>Eurotiales</taxon>
        <taxon>Trichocomaceae</taxon>
        <taxon>Talaromyces</taxon>
        <taxon>Talaromyces sect. Islandici</taxon>
    </lineage>
</organism>
<dbReference type="EMBL" id="CP055898">
    <property type="protein sequence ID" value="QKX54444.1"/>
    <property type="molecule type" value="Genomic_DNA"/>
</dbReference>
<feature type="domain" description="Carrier" evidence="3">
    <location>
        <begin position="643"/>
        <end position="720"/>
    </location>
</feature>
<dbReference type="Gene3D" id="3.40.50.12780">
    <property type="entry name" value="N-terminal domain of ligase-like"/>
    <property type="match status" value="1"/>
</dbReference>
<dbReference type="GeneID" id="55989041"/>
<reference evidence="5" key="1">
    <citation type="submission" date="2020-06" db="EMBL/GenBank/DDBJ databases">
        <title>A chromosome-scale genome assembly of Talaromyces rugulosus W13939.</title>
        <authorList>
            <person name="Wang B."/>
            <person name="Guo L."/>
            <person name="Ye K."/>
            <person name="Wang L."/>
        </authorList>
    </citation>
    <scope>NUCLEOTIDE SEQUENCE [LARGE SCALE GENOMIC DNA]</scope>
    <source>
        <strain evidence="5">W13939</strain>
    </source>
</reference>
<dbReference type="KEGG" id="trg:TRUGW13939_01530"/>
<evidence type="ECO:0000313" key="4">
    <source>
        <dbReference type="EMBL" id="QKX54444.1"/>
    </source>
</evidence>
<dbReference type="InterPro" id="IPR013120">
    <property type="entry name" value="FAR_NAD-bd"/>
</dbReference>
<dbReference type="OrthoDB" id="4444247at2759"/>
<dbReference type="Pfam" id="PF07993">
    <property type="entry name" value="NAD_binding_4"/>
    <property type="match status" value="1"/>
</dbReference>
<dbReference type="PANTHER" id="PTHR44845">
    <property type="entry name" value="CARRIER DOMAIN-CONTAINING PROTEIN"/>
    <property type="match status" value="1"/>
</dbReference>
<dbReference type="Pfam" id="PF00550">
    <property type="entry name" value="PP-binding"/>
    <property type="match status" value="1"/>
</dbReference>
<keyword evidence="1" id="KW-0596">Phosphopantetheine</keyword>
<dbReference type="PROSITE" id="PS00455">
    <property type="entry name" value="AMP_BINDING"/>
    <property type="match status" value="1"/>
</dbReference>
<proteinExistence type="predicted"/>
<keyword evidence="5" id="KW-1185">Reference proteome</keyword>